<reference evidence="1" key="1">
    <citation type="submission" date="2021-08" db="EMBL/GenBank/DDBJ databases">
        <title>Novel anaerobic bacterium isolated from sea squirt in East Sea, Republic of Korea.</title>
        <authorList>
            <person name="Nguyen T.H."/>
            <person name="Li Z."/>
            <person name="Lee Y.-J."/>
            <person name="Ko J."/>
            <person name="Kim S.-G."/>
        </authorList>
    </citation>
    <scope>NUCLEOTIDE SEQUENCE</scope>
    <source>
        <strain evidence="1">KCTC 25031</strain>
    </source>
</reference>
<keyword evidence="1" id="KW-0808">Transferase</keyword>
<name>A0AC61NE27_9BACT</name>
<gene>
    <name evidence="1" type="ORF">K4L44_14510</name>
</gene>
<protein>
    <submittedName>
        <fullName evidence="1">Adenosine kinase</fullName>
    </submittedName>
</protein>
<dbReference type="EMBL" id="CP081303">
    <property type="protein sequence ID" value="QZE13761.1"/>
    <property type="molecule type" value="Genomic_DNA"/>
</dbReference>
<accession>A0AC61NE27</accession>
<evidence type="ECO:0000313" key="2">
    <source>
        <dbReference type="Proteomes" id="UP000826212"/>
    </source>
</evidence>
<keyword evidence="1" id="KW-0418">Kinase</keyword>
<organism evidence="1 2">
    <name type="scientific">Halosquirtibacter laminarini</name>
    <dbReference type="NCBI Taxonomy" id="3374600"/>
    <lineage>
        <taxon>Bacteria</taxon>
        <taxon>Pseudomonadati</taxon>
        <taxon>Bacteroidota</taxon>
        <taxon>Bacteroidia</taxon>
        <taxon>Marinilabiliales</taxon>
        <taxon>Prolixibacteraceae</taxon>
        <taxon>Halosquirtibacter</taxon>
    </lineage>
</organism>
<proteinExistence type="predicted"/>
<sequence>MNQKRQSKVIGIGNALVDEITLLMDPSVLQKFNLKSGSMTLVDRIQSDVIHQETKKNRKKITSGGSVSNVIGALASMGIKTGFIGAIGSDDFGSFFSQSLSSLDVDLFLKKRSESTGVAISLVTPDGERTFATHLGAAATLEAADVHPSYFDGFDIFMIEGYLVQNHELIASAAALAHQLGLKVAIDLASFNVVEENLSLLKGIVVDYVDILFANEEEARAFTDKMPIEALEEMSTMVDTVVVKVGAEGAYVQHMKERVHIPTLSNQVVDTTGAGDFFAAGFLYGVANGLELSRCGYLGALLASKVIAVSGAHLEPEMWQQLKREM</sequence>
<dbReference type="Proteomes" id="UP000826212">
    <property type="component" value="Chromosome"/>
</dbReference>
<keyword evidence="2" id="KW-1185">Reference proteome</keyword>
<evidence type="ECO:0000313" key="1">
    <source>
        <dbReference type="EMBL" id="QZE13761.1"/>
    </source>
</evidence>